<name>G2YRL8_BOTF4</name>
<evidence type="ECO:0000313" key="1">
    <source>
        <dbReference type="EMBL" id="CCD54266.1"/>
    </source>
</evidence>
<protein>
    <submittedName>
        <fullName evidence="1">Uncharacterized protein</fullName>
    </submittedName>
</protein>
<dbReference type="HOGENOM" id="CLU_1825013_0_0_1"/>
<gene>
    <name evidence="1" type="ORF">BofuT4_P129660.1</name>
</gene>
<dbReference type="Proteomes" id="UP000008177">
    <property type="component" value="Unplaced contigs"/>
</dbReference>
<reference evidence="2" key="1">
    <citation type="journal article" date="2011" name="PLoS Genet.">
        <title>Genomic analysis of the necrotrophic fungal pathogens Sclerotinia sclerotiorum and Botrytis cinerea.</title>
        <authorList>
            <person name="Amselem J."/>
            <person name="Cuomo C.A."/>
            <person name="van Kan J.A."/>
            <person name="Viaud M."/>
            <person name="Benito E.P."/>
            <person name="Couloux A."/>
            <person name="Coutinho P.M."/>
            <person name="de Vries R.P."/>
            <person name="Dyer P.S."/>
            <person name="Fillinger S."/>
            <person name="Fournier E."/>
            <person name="Gout L."/>
            <person name="Hahn M."/>
            <person name="Kohn L."/>
            <person name="Lapalu N."/>
            <person name="Plummer K.M."/>
            <person name="Pradier J.M."/>
            <person name="Quevillon E."/>
            <person name="Sharon A."/>
            <person name="Simon A."/>
            <person name="ten Have A."/>
            <person name="Tudzynski B."/>
            <person name="Tudzynski P."/>
            <person name="Wincker P."/>
            <person name="Andrew M."/>
            <person name="Anthouard V."/>
            <person name="Beever R.E."/>
            <person name="Beffa R."/>
            <person name="Benoit I."/>
            <person name="Bouzid O."/>
            <person name="Brault B."/>
            <person name="Chen Z."/>
            <person name="Choquer M."/>
            <person name="Collemare J."/>
            <person name="Cotton P."/>
            <person name="Danchin E.G."/>
            <person name="Da Silva C."/>
            <person name="Gautier A."/>
            <person name="Giraud C."/>
            <person name="Giraud T."/>
            <person name="Gonzalez C."/>
            <person name="Grossetete S."/>
            <person name="Guldener U."/>
            <person name="Henrissat B."/>
            <person name="Howlett B.J."/>
            <person name="Kodira C."/>
            <person name="Kretschmer M."/>
            <person name="Lappartient A."/>
            <person name="Leroch M."/>
            <person name="Levis C."/>
            <person name="Mauceli E."/>
            <person name="Neuveglise C."/>
            <person name="Oeser B."/>
            <person name="Pearson M."/>
            <person name="Poulain J."/>
            <person name="Poussereau N."/>
            <person name="Quesneville H."/>
            <person name="Rascle C."/>
            <person name="Schumacher J."/>
            <person name="Segurens B."/>
            <person name="Sexton A."/>
            <person name="Silva E."/>
            <person name="Sirven C."/>
            <person name="Soanes D.M."/>
            <person name="Talbot N.J."/>
            <person name="Templeton M."/>
            <person name="Yandava C."/>
            <person name="Yarden O."/>
            <person name="Zeng Q."/>
            <person name="Rollins J.A."/>
            <person name="Lebrun M.H."/>
            <person name="Dickman M."/>
        </authorList>
    </citation>
    <scope>NUCLEOTIDE SEQUENCE [LARGE SCALE GENOMIC DNA]</scope>
    <source>
        <strain evidence="2">T4</strain>
    </source>
</reference>
<sequence length="141" mass="16206">MHCQAYRPVTEPHDRYISNQNFGTFHSYAAAMLVLDISYPKSFGVKGSGEELMNVVKTEECAHNNSLSYHRDLISPTKADVPPNEGEIYLPIIRELLHSDNRNSTSNHISKGYLRSLLTLRHWRTKNMGNVMRGYESFVYE</sequence>
<dbReference type="EMBL" id="FQ790350">
    <property type="protein sequence ID" value="CCD54266.1"/>
    <property type="molecule type" value="Genomic_DNA"/>
</dbReference>
<proteinExistence type="predicted"/>
<dbReference type="InParanoid" id="G2YRL8"/>
<dbReference type="AlphaFoldDB" id="G2YRL8"/>
<evidence type="ECO:0000313" key="2">
    <source>
        <dbReference type="Proteomes" id="UP000008177"/>
    </source>
</evidence>
<organism evidence="1 2">
    <name type="scientific">Botryotinia fuckeliana (strain T4)</name>
    <name type="common">Noble rot fungus</name>
    <name type="synonym">Botrytis cinerea</name>
    <dbReference type="NCBI Taxonomy" id="999810"/>
    <lineage>
        <taxon>Eukaryota</taxon>
        <taxon>Fungi</taxon>
        <taxon>Dikarya</taxon>
        <taxon>Ascomycota</taxon>
        <taxon>Pezizomycotina</taxon>
        <taxon>Leotiomycetes</taxon>
        <taxon>Helotiales</taxon>
        <taxon>Sclerotiniaceae</taxon>
        <taxon>Botrytis</taxon>
    </lineage>
</organism>
<accession>G2YRL8</accession>